<feature type="transmembrane region" description="Helical" evidence="1">
    <location>
        <begin position="109"/>
        <end position="129"/>
    </location>
</feature>
<sequence length="201" mass="22093">MLWLFGFLADGLFGSLLNVVLHLFDYMCSIAVSLFCTDAVGANADPRLKTCLMFGFADSALSIWKLLIMIFVPYCSSEVDEILMLNRNAVDYREGVLGTAVSSVDDDVIADPTAVFLVDGFCSSLFLWLNKGWQRCIHCSLIVLCFFGWVDVVLNVAPTMLLLCLAARAVQLMELGLGMLPPLFWVSHLSNGCEWGCSAVV</sequence>
<evidence type="ECO:0000313" key="2">
    <source>
        <dbReference type="EMBL" id="GMH31687.1"/>
    </source>
</evidence>
<dbReference type="Proteomes" id="UP001279734">
    <property type="component" value="Unassembled WGS sequence"/>
</dbReference>
<keyword evidence="1" id="KW-1133">Transmembrane helix</keyword>
<dbReference type="AlphaFoldDB" id="A0AAD3TLL8"/>
<keyword evidence="1" id="KW-0472">Membrane</keyword>
<reference evidence="2" key="1">
    <citation type="submission" date="2023-05" db="EMBL/GenBank/DDBJ databases">
        <title>Nepenthes gracilis genome sequencing.</title>
        <authorList>
            <person name="Fukushima K."/>
        </authorList>
    </citation>
    <scope>NUCLEOTIDE SEQUENCE</scope>
    <source>
        <strain evidence="2">SING2019-196</strain>
    </source>
</reference>
<dbReference type="EMBL" id="BSYO01000040">
    <property type="protein sequence ID" value="GMH31687.1"/>
    <property type="molecule type" value="Genomic_DNA"/>
</dbReference>
<evidence type="ECO:0000256" key="1">
    <source>
        <dbReference type="SAM" id="Phobius"/>
    </source>
</evidence>
<feature type="transmembrane region" description="Helical" evidence="1">
    <location>
        <begin position="20"/>
        <end position="40"/>
    </location>
</feature>
<name>A0AAD3TLL8_NEPGR</name>
<comment type="caution">
    <text evidence="2">The sequence shown here is derived from an EMBL/GenBank/DDBJ whole genome shotgun (WGS) entry which is preliminary data.</text>
</comment>
<gene>
    <name evidence="2" type="ORF">Nepgr_033531</name>
</gene>
<organism evidence="2 3">
    <name type="scientific">Nepenthes gracilis</name>
    <name type="common">Slender pitcher plant</name>
    <dbReference type="NCBI Taxonomy" id="150966"/>
    <lineage>
        <taxon>Eukaryota</taxon>
        <taxon>Viridiplantae</taxon>
        <taxon>Streptophyta</taxon>
        <taxon>Embryophyta</taxon>
        <taxon>Tracheophyta</taxon>
        <taxon>Spermatophyta</taxon>
        <taxon>Magnoliopsida</taxon>
        <taxon>eudicotyledons</taxon>
        <taxon>Gunneridae</taxon>
        <taxon>Pentapetalae</taxon>
        <taxon>Caryophyllales</taxon>
        <taxon>Nepenthaceae</taxon>
        <taxon>Nepenthes</taxon>
    </lineage>
</organism>
<protein>
    <submittedName>
        <fullName evidence="2">Uncharacterized protein</fullName>
    </submittedName>
</protein>
<feature type="transmembrane region" description="Helical" evidence="1">
    <location>
        <begin position="52"/>
        <end position="74"/>
    </location>
</feature>
<proteinExistence type="predicted"/>
<accession>A0AAD3TLL8</accession>
<keyword evidence="1" id="KW-0812">Transmembrane</keyword>
<evidence type="ECO:0000313" key="3">
    <source>
        <dbReference type="Proteomes" id="UP001279734"/>
    </source>
</evidence>
<keyword evidence="3" id="KW-1185">Reference proteome</keyword>
<feature type="transmembrane region" description="Helical" evidence="1">
    <location>
        <begin position="141"/>
        <end position="170"/>
    </location>
</feature>